<dbReference type="PANTHER" id="PTHR33164:SF43">
    <property type="entry name" value="HTH-TYPE TRANSCRIPTIONAL REPRESSOR YETL"/>
    <property type="match status" value="1"/>
</dbReference>
<dbReference type="PROSITE" id="PS50995">
    <property type="entry name" value="HTH_MARR_2"/>
    <property type="match status" value="1"/>
</dbReference>
<protein>
    <submittedName>
        <fullName evidence="3">MarR family transcriptional regulator</fullName>
    </submittedName>
</protein>
<keyword evidence="4" id="KW-1185">Reference proteome</keyword>
<evidence type="ECO:0000313" key="3">
    <source>
        <dbReference type="EMBL" id="ATQ69381.1"/>
    </source>
</evidence>
<dbReference type="GO" id="GO:0006950">
    <property type="term" value="P:response to stress"/>
    <property type="evidence" value="ECO:0007669"/>
    <property type="project" value="TreeGrafter"/>
</dbReference>
<feature type="region of interest" description="Disordered" evidence="1">
    <location>
        <begin position="223"/>
        <end position="245"/>
    </location>
</feature>
<dbReference type="AlphaFoldDB" id="A0A2D2D2Z8"/>
<feature type="domain" description="HTH marR-type" evidence="2">
    <location>
        <begin position="8"/>
        <end position="146"/>
    </location>
</feature>
<dbReference type="KEGG" id="mtw:CQW49_16945"/>
<dbReference type="InterPro" id="IPR036390">
    <property type="entry name" value="WH_DNA-bd_sf"/>
</dbReference>
<gene>
    <name evidence="3" type="ORF">CQW49_16945</name>
</gene>
<evidence type="ECO:0000313" key="4">
    <source>
        <dbReference type="Proteomes" id="UP000230709"/>
    </source>
</evidence>
<dbReference type="InterPro" id="IPR039422">
    <property type="entry name" value="MarR/SlyA-like"/>
</dbReference>
<dbReference type="SUPFAM" id="SSF46785">
    <property type="entry name" value="Winged helix' DNA-binding domain"/>
    <property type="match status" value="1"/>
</dbReference>
<dbReference type="PANTHER" id="PTHR33164">
    <property type="entry name" value="TRANSCRIPTIONAL REGULATOR, MARR FAMILY"/>
    <property type="match status" value="1"/>
</dbReference>
<reference evidence="4" key="1">
    <citation type="submission" date="2017-10" db="EMBL/GenBank/DDBJ databases">
        <title>Completed PacBio SMRT sequence of Methylosinus trichosporium OB3b reveals presence of a third large plasmid.</title>
        <authorList>
            <person name="Charles T.C."/>
            <person name="Lynch M.D.J."/>
            <person name="Heil J.R."/>
            <person name="Cheng J."/>
        </authorList>
    </citation>
    <scope>NUCLEOTIDE SEQUENCE [LARGE SCALE GENOMIC DNA]</scope>
    <source>
        <strain evidence="4">OB3b</strain>
    </source>
</reference>
<sequence length="245" mass="26134">MTPFDALSTPLPRRLREGLDRIGAVLRAERWGAAEGAALTPTQLDALTFLVARGDQGARLRAVADHLAVSQPTATDSVAALARKGLIAKSPDPEDARAVRLRATAAGRAASLAAQTEDSAIERALATLLASEQEQLLRLVIKTIRALQEAEAIAPQRLCVGCRHFRPFVHEDAELPHHCALVDAAFGGRHLRLDCPEQEEAPPAQRDAAWALFLRAAPRLSAREASRGGVPGTNRPAAAGPKLED</sequence>
<organism evidence="3 4">
    <name type="scientific">Methylosinus trichosporium (strain ATCC 35070 / NCIMB 11131 / UNIQEM 75 / OB3b)</name>
    <dbReference type="NCBI Taxonomy" id="595536"/>
    <lineage>
        <taxon>Bacteria</taxon>
        <taxon>Pseudomonadati</taxon>
        <taxon>Pseudomonadota</taxon>
        <taxon>Alphaproteobacteria</taxon>
        <taxon>Hyphomicrobiales</taxon>
        <taxon>Methylocystaceae</taxon>
        <taxon>Methylosinus</taxon>
    </lineage>
</organism>
<name>A0A2D2D2Z8_METT3</name>
<dbReference type="GO" id="GO:0003700">
    <property type="term" value="F:DNA-binding transcription factor activity"/>
    <property type="evidence" value="ECO:0007669"/>
    <property type="project" value="InterPro"/>
</dbReference>
<dbReference type="InterPro" id="IPR036388">
    <property type="entry name" value="WH-like_DNA-bd_sf"/>
</dbReference>
<dbReference type="STRING" id="595536.GCA_000178815_01793"/>
<evidence type="ECO:0000259" key="2">
    <source>
        <dbReference type="PROSITE" id="PS50995"/>
    </source>
</evidence>
<dbReference type="RefSeq" id="WP_003608546.1">
    <property type="nucleotide sequence ID" value="NZ_ADVE02000001.1"/>
</dbReference>
<dbReference type="Proteomes" id="UP000230709">
    <property type="component" value="Chromosome"/>
</dbReference>
<evidence type="ECO:0000256" key="1">
    <source>
        <dbReference type="SAM" id="MobiDB-lite"/>
    </source>
</evidence>
<dbReference type="Gene3D" id="1.10.10.10">
    <property type="entry name" value="Winged helix-like DNA-binding domain superfamily/Winged helix DNA-binding domain"/>
    <property type="match status" value="1"/>
</dbReference>
<dbReference type="InterPro" id="IPR000835">
    <property type="entry name" value="HTH_MarR-typ"/>
</dbReference>
<dbReference type="SMART" id="SM00347">
    <property type="entry name" value="HTH_MARR"/>
    <property type="match status" value="1"/>
</dbReference>
<accession>A0A2D2D2Z8</accession>
<dbReference type="EMBL" id="CP023737">
    <property type="protein sequence ID" value="ATQ69381.1"/>
    <property type="molecule type" value="Genomic_DNA"/>
</dbReference>
<dbReference type="Pfam" id="PF12802">
    <property type="entry name" value="MarR_2"/>
    <property type="match status" value="1"/>
</dbReference>
<proteinExistence type="predicted"/>